<gene>
    <name evidence="1" type="ORF">LTRI10_LOCUS13660</name>
</gene>
<name>A0AAV2DD25_9ROSI</name>
<dbReference type="Proteomes" id="UP001497516">
    <property type="component" value="Chromosome 2"/>
</dbReference>
<sequence length="129" mass="14847">MKLTDEDHEVLKTQITREEIKKVFKSMGKDKAPGLYGYKTEFFTADWDILGTYVENTVLEFLSTWSMPRQDEKDFISRTTVFPLDTLPVKCLGVPLLTGKLSSHDCQVLVDKITARVLRLIEKICNDFL</sequence>
<protein>
    <submittedName>
        <fullName evidence="1">Uncharacterized protein</fullName>
    </submittedName>
</protein>
<accession>A0AAV2DD25</accession>
<dbReference type="AlphaFoldDB" id="A0AAV2DD25"/>
<reference evidence="1 2" key="1">
    <citation type="submission" date="2024-04" db="EMBL/GenBank/DDBJ databases">
        <authorList>
            <person name="Fracassetti M."/>
        </authorList>
    </citation>
    <scope>NUCLEOTIDE SEQUENCE [LARGE SCALE GENOMIC DNA]</scope>
</reference>
<dbReference type="EMBL" id="OZ034815">
    <property type="protein sequence ID" value="CAL1371606.1"/>
    <property type="molecule type" value="Genomic_DNA"/>
</dbReference>
<proteinExistence type="predicted"/>
<keyword evidence="2" id="KW-1185">Reference proteome</keyword>
<organism evidence="1 2">
    <name type="scientific">Linum trigynum</name>
    <dbReference type="NCBI Taxonomy" id="586398"/>
    <lineage>
        <taxon>Eukaryota</taxon>
        <taxon>Viridiplantae</taxon>
        <taxon>Streptophyta</taxon>
        <taxon>Embryophyta</taxon>
        <taxon>Tracheophyta</taxon>
        <taxon>Spermatophyta</taxon>
        <taxon>Magnoliopsida</taxon>
        <taxon>eudicotyledons</taxon>
        <taxon>Gunneridae</taxon>
        <taxon>Pentapetalae</taxon>
        <taxon>rosids</taxon>
        <taxon>fabids</taxon>
        <taxon>Malpighiales</taxon>
        <taxon>Linaceae</taxon>
        <taxon>Linum</taxon>
    </lineage>
</organism>
<evidence type="ECO:0000313" key="2">
    <source>
        <dbReference type="Proteomes" id="UP001497516"/>
    </source>
</evidence>
<evidence type="ECO:0000313" key="1">
    <source>
        <dbReference type="EMBL" id="CAL1371606.1"/>
    </source>
</evidence>